<evidence type="ECO:0000256" key="1">
    <source>
        <dbReference type="SAM" id="MobiDB-lite"/>
    </source>
</evidence>
<feature type="region of interest" description="Disordered" evidence="1">
    <location>
        <begin position="40"/>
        <end position="74"/>
    </location>
</feature>
<keyword evidence="2" id="KW-0812">Transmembrane</keyword>
<evidence type="ECO:0000313" key="4">
    <source>
        <dbReference type="Proteomes" id="UP000585226"/>
    </source>
</evidence>
<dbReference type="AlphaFoldDB" id="A0A7Y8G3L7"/>
<comment type="caution">
    <text evidence="3">The sequence shown here is derived from an EMBL/GenBank/DDBJ whole genome shotgun (WGS) entry which is preliminary data.</text>
</comment>
<keyword evidence="2" id="KW-0472">Membrane</keyword>
<protein>
    <submittedName>
        <fullName evidence="3">Uncharacterized protein</fullName>
    </submittedName>
</protein>
<accession>A0A7Y8G3L7</accession>
<dbReference type="EMBL" id="JACASD010000055">
    <property type="protein sequence ID" value="NWE90592.1"/>
    <property type="molecule type" value="Genomic_DNA"/>
</dbReference>
<keyword evidence="2" id="KW-1133">Transmembrane helix</keyword>
<gene>
    <name evidence="3" type="ORF">HX893_20910</name>
</gene>
<evidence type="ECO:0000313" key="3">
    <source>
        <dbReference type="EMBL" id="NWE90592.1"/>
    </source>
</evidence>
<proteinExistence type="predicted"/>
<name>A0A7Y8G3L7_9PSED</name>
<sequence>MVVILSGWVSGHAFGGGLLFNVIGLPAALLYALPSSVTQGEVPQQPGERVTGEGGVECRDPHGDTEPSPWVHPEPTQYVRDRKRVMIFRL</sequence>
<reference evidence="3 4" key="1">
    <citation type="submission" date="2020-04" db="EMBL/GenBank/DDBJ databases">
        <title>Molecular characterization of pseudomonads from Agaricus bisporus reveal novel blotch 2 pathogens in Western Europe.</title>
        <authorList>
            <person name="Taparia T."/>
            <person name="Krijger M."/>
            <person name="Haynes E."/>
            <person name="Elpinstone J.G."/>
            <person name="Noble R."/>
            <person name="Van Der Wolf J."/>
        </authorList>
    </citation>
    <scope>NUCLEOTIDE SEQUENCE [LARGE SCALE GENOMIC DNA]</scope>
    <source>
        <strain evidence="3 4">P8021</strain>
    </source>
</reference>
<evidence type="ECO:0000256" key="2">
    <source>
        <dbReference type="SAM" id="Phobius"/>
    </source>
</evidence>
<organism evidence="3 4">
    <name type="scientific">Pseudomonas reactans</name>
    <dbReference type="NCBI Taxonomy" id="117680"/>
    <lineage>
        <taxon>Bacteria</taxon>
        <taxon>Pseudomonadati</taxon>
        <taxon>Pseudomonadota</taxon>
        <taxon>Gammaproteobacteria</taxon>
        <taxon>Pseudomonadales</taxon>
        <taxon>Pseudomonadaceae</taxon>
        <taxon>Pseudomonas</taxon>
    </lineage>
</organism>
<dbReference type="RefSeq" id="WP_177112252.1">
    <property type="nucleotide sequence ID" value="NZ_JACASD010000055.1"/>
</dbReference>
<feature type="transmembrane region" description="Helical" evidence="2">
    <location>
        <begin position="12"/>
        <end position="33"/>
    </location>
</feature>
<feature type="compositionally biased region" description="Basic and acidic residues" evidence="1">
    <location>
        <begin position="56"/>
        <end position="65"/>
    </location>
</feature>
<dbReference type="Proteomes" id="UP000585226">
    <property type="component" value="Unassembled WGS sequence"/>
</dbReference>